<dbReference type="PANTHER" id="PTHR11601">
    <property type="entry name" value="CYSTEINE DESULFURYLASE FAMILY MEMBER"/>
    <property type="match status" value="1"/>
</dbReference>
<dbReference type="Proteomes" id="UP001612915">
    <property type="component" value="Unassembled WGS sequence"/>
</dbReference>
<dbReference type="InterPro" id="IPR015424">
    <property type="entry name" value="PyrdxlP-dep_Trfase"/>
</dbReference>
<evidence type="ECO:0000256" key="3">
    <source>
        <dbReference type="ARBA" id="ARBA00022679"/>
    </source>
</evidence>
<dbReference type="InterPro" id="IPR015421">
    <property type="entry name" value="PyrdxlP-dep_Trfase_major"/>
</dbReference>
<evidence type="ECO:0000256" key="8">
    <source>
        <dbReference type="ARBA" id="ARBA00050776"/>
    </source>
</evidence>
<organism evidence="10 11">
    <name type="scientific">Spongisporangium articulatum</name>
    <dbReference type="NCBI Taxonomy" id="3362603"/>
    <lineage>
        <taxon>Bacteria</taxon>
        <taxon>Bacillati</taxon>
        <taxon>Actinomycetota</taxon>
        <taxon>Actinomycetes</taxon>
        <taxon>Kineosporiales</taxon>
        <taxon>Kineosporiaceae</taxon>
        <taxon>Spongisporangium</taxon>
    </lineage>
</organism>
<dbReference type="Gene3D" id="3.40.640.10">
    <property type="entry name" value="Type I PLP-dependent aspartate aminotransferase-like (Major domain)"/>
    <property type="match status" value="1"/>
</dbReference>
<reference evidence="10 11" key="1">
    <citation type="submission" date="2024-10" db="EMBL/GenBank/DDBJ databases">
        <title>The Natural Products Discovery Center: Release of the First 8490 Sequenced Strains for Exploring Actinobacteria Biosynthetic Diversity.</title>
        <authorList>
            <person name="Kalkreuter E."/>
            <person name="Kautsar S.A."/>
            <person name="Yang D."/>
            <person name="Bader C.D."/>
            <person name="Teijaro C.N."/>
            <person name="Fluegel L."/>
            <person name="Davis C.M."/>
            <person name="Simpson J.R."/>
            <person name="Lauterbach L."/>
            <person name="Steele A.D."/>
            <person name="Gui C."/>
            <person name="Meng S."/>
            <person name="Li G."/>
            <person name="Viehrig K."/>
            <person name="Ye F."/>
            <person name="Su P."/>
            <person name="Kiefer A.F."/>
            <person name="Nichols A."/>
            <person name="Cepeda A.J."/>
            <person name="Yan W."/>
            <person name="Fan B."/>
            <person name="Jiang Y."/>
            <person name="Adhikari A."/>
            <person name="Zheng C.-J."/>
            <person name="Schuster L."/>
            <person name="Cowan T.M."/>
            <person name="Smanski M.J."/>
            <person name="Chevrette M.G."/>
            <person name="De Carvalho L.P.S."/>
            <person name="Shen B."/>
        </authorList>
    </citation>
    <scope>NUCLEOTIDE SEQUENCE [LARGE SCALE GENOMIC DNA]</scope>
    <source>
        <strain evidence="10 11">NPDC049639</strain>
    </source>
</reference>
<dbReference type="InterPro" id="IPR015422">
    <property type="entry name" value="PyrdxlP-dep_Trfase_small"/>
</dbReference>
<evidence type="ECO:0000256" key="4">
    <source>
        <dbReference type="ARBA" id="ARBA00022723"/>
    </source>
</evidence>
<evidence type="ECO:0000256" key="5">
    <source>
        <dbReference type="ARBA" id="ARBA00022898"/>
    </source>
</evidence>
<keyword evidence="3" id="KW-0808">Transferase</keyword>
<comment type="similarity">
    <text evidence="2">Belongs to the class-V pyridoxal-phosphate-dependent aminotransferase family. NifS/IscS subfamily.</text>
</comment>
<keyword evidence="11" id="KW-1185">Reference proteome</keyword>
<evidence type="ECO:0000256" key="1">
    <source>
        <dbReference type="ARBA" id="ARBA00001933"/>
    </source>
</evidence>
<comment type="catalytic activity">
    <reaction evidence="8">
        <text>(sulfur carrier)-H + L-cysteine = (sulfur carrier)-SH + L-alanine</text>
        <dbReference type="Rhea" id="RHEA:43892"/>
        <dbReference type="Rhea" id="RHEA-COMP:14737"/>
        <dbReference type="Rhea" id="RHEA-COMP:14739"/>
        <dbReference type="ChEBI" id="CHEBI:29917"/>
        <dbReference type="ChEBI" id="CHEBI:35235"/>
        <dbReference type="ChEBI" id="CHEBI:57972"/>
        <dbReference type="ChEBI" id="CHEBI:64428"/>
        <dbReference type="EC" id="2.8.1.7"/>
    </reaction>
</comment>
<evidence type="ECO:0000256" key="6">
    <source>
        <dbReference type="ARBA" id="ARBA00023004"/>
    </source>
</evidence>
<comment type="caution">
    <text evidence="10">The sequence shown here is derived from an EMBL/GenBank/DDBJ whole genome shotgun (WGS) entry which is preliminary data.</text>
</comment>
<keyword evidence="4" id="KW-0479">Metal-binding</keyword>
<evidence type="ECO:0000313" key="10">
    <source>
        <dbReference type="EMBL" id="MFI7589501.1"/>
    </source>
</evidence>
<comment type="cofactor">
    <cofactor evidence="1">
        <name>pyridoxal 5'-phosphate</name>
        <dbReference type="ChEBI" id="CHEBI:597326"/>
    </cofactor>
</comment>
<dbReference type="Pfam" id="PF00266">
    <property type="entry name" value="Aminotran_5"/>
    <property type="match status" value="1"/>
</dbReference>
<keyword evidence="6" id="KW-0408">Iron</keyword>
<sequence length="383" mass="38786">MVTPRVYLDGAATQPLHPAAREALLAALDDGWADPRRLHSEGRRSRALLDGAREAIAAVLGVRTDELSFTGSHTQAVHAAVLGVAGARRRAGTTVVTSTVEHPTVLHAADHVAARGGGARSDVAVDRTGAVDADTFAESVNTPGVSLACLQFANAEVGTRQPLEAAATAAAAGGVPLVVDLSACAGHVDVRGARGDVLVADPQSWGAAPGVGVLAVRAGTRWAAPGPEGDGPEAVPGGVSVPAALAAAVSLEAMVAGRAAREAEQRALVERVRRGAAQVPDTEVLGDDVHRLPHVVTFSCLYVDGEALLSELDRRGFAVGSGSACTASTLEPSHVLTAMGVLSHGNVRIGLTPATTGADVDAFLAVLPDAVATVRRELGVEGL</sequence>
<dbReference type="EMBL" id="JBITLV010000007">
    <property type="protein sequence ID" value="MFI7589501.1"/>
    <property type="molecule type" value="Genomic_DNA"/>
</dbReference>
<dbReference type="InterPro" id="IPR016454">
    <property type="entry name" value="Cysteine_dSase"/>
</dbReference>
<keyword evidence="7" id="KW-0411">Iron-sulfur</keyword>
<dbReference type="InterPro" id="IPR000192">
    <property type="entry name" value="Aminotrans_V_dom"/>
</dbReference>
<proteinExistence type="inferred from homology"/>
<feature type="domain" description="Aminotransferase class V" evidence="9">
    <location>
        <begin position="6"/>
        <end position="363"/>
    </location>
</feature>
<dbReference type="Gene3D" id="3.90.1150.10">
    <property type="entry name" value="Aspartate Aminotransferase, domain 1"/>
    <property type="match status" value="1"/>
</dbReference>
<keyword evidence="5" id="KW-0663">Pyridoxal phosphate</keyword>
<evidence type="ECO:0000259" key="9">
    <source>
        <dbReference type="Pfam" id="PF00266"/>
    </source>
</evidence>
<evidence type="ECO:0000256" key="2">
    <source>
        <dbReference type="ARBA" id="ARBA00006490"/>
    </source>
</evidence>
<evidence type="ECO:0000256" key="7">
    <source>
        <dbReference type="ARBA" id="ARBA00023014"/>
    </source>
</evidence>
<dbReference type="RefSeq" id="WP_398284135.1">
    <property type="nucleotide sequence ID" value="NZ_JBITLV010000007.1"/>
</dbReference>
<protein>
    <submittedName>
        <fullName evidence="10">Cysteine desulfurase family protein</fullName>
    </submittedName>
</protein>
<name>A0ABW8AT02_9ACTN</name>
<accession>A0ABW8AT02</accession>
<dbReference type="PIRSF" id="PIRSF005572">
    <property type="entry name" value="NifS"/>
    <property type="match status" value="1"/>
</dbReference>
<gene>
    <name evidence="10" type="ORF">ACIB24_20745</name>
</gene>
<dbReference type="SUPFAM" id="SSF53383">
    <property type="entry name" value="PLP-dependent transferases"/>
    <property type="match status" value="1"/>
</dbReference>
<dbReference type="PANTHER" id="PTHR11601:SF34">
    <property type="entry name" value="CYSTEINE DESULFURASE"/>
    <property type="match status" value="1"/>
</dbReference>
<evidence type="ECO:0000313" key="11">
    <source>
        <dbReference type="Proteomes" id="UP001612915"/>
    </source>
</evidence>